<keyword evidence="5" id="KW-1185">Reference proteome</keyword>
<evidence type="ECO:0000313" key="6">
    <source>
        <dbReference type="Proteomes" id="UP000247523"/>
    </source>
</evidence>
<dbReference type="GO" id="GO:0005829">
    <property type="term" value="C:cytosol"/>
    <property type="evidence" value="ECO:0007669"/>
    <property type="project" value="TreeGrafter"/>
</dbReference>
<dbReference type="CDD" id="cd00093">
    <property type="entry name" value="HTH_XRE"/>
    <property type="match status" value="1"/>
</dbReference>
<keyword evidence="1" id="KW-0238">DNA-binding</keyword>
<proteinExistence type="predicted"/>
<dbReference type="PANTHER" id="PTHR46797:SF1">
    <property type="entry name" value="METHYLPHOSPHONATE SYNTHASE"/>
    <property type="match status" value="1"/>
</dbReference>
<dbReference type="RefSeq" id="WP_094378952.1">
    <property type="nucleotide sequence ID" value="NZ_NOKA02000069.1"/>
</dbReference>
<dbReference type="Proteomes" id="UP000247523">
    <property type="component" value="Unassembled WGS sequence"/>
</dbReference>
<accession>A0A255I489</accession>
<feature type="domain" description="HTH cro/C1-type" evidence="2">
    <location>
        <begin position="8"/>
        <end position="62"/>
    </location>
</feature>
<dbReference type="GO" id="GO:0003700">
    <property type="term" value="F:DNA-binding transcription factor activity"/>
    <property type="evidence" value="ECO:0007669"/>
    <property type="project" value="TreeGrafter"/>
</dbReference>
<dbReference type="SMART" id="SM00530">
    <property type="entry name" value="HTH_XRE"/>
    <property type="match status" value="1"/>
</dbReference>
<dbReference type="Pfam" id="PF12844">
    <property type="entry name" value="HTH_19"/>
    <property type="match status" value="1"/>
</dbReference>
<dbReference type="InterPro" id="IPR010982">
    <property type="entry name" value="Lambda_DNA-bd_dom_sf"/>
</dbReference>
<reference evidence="4 5" key="1">
    <citation type="journal article" date="2017" name="Genome Announc.">
        <title>Draft Genome Sequence of a Sporulating and Motile Strain of Lachnotalea glycerini Isolated from Water in Quebec City, Canada.</title>
        <authorList>
            <person name="Maheux A.F."/>
            <person name="Boudreau D.K."/>
            <person name="Berube E."/>
            <person name="Boissinot M."/>
            <person name="Raymond F."/>
            <person name="Brodeur S."/>
            <person name="Corbeil J."/>
            <person name="Isabel S."/>
            <person name="Omar R.F."/>
            <person name="Bergeron M.G."/>
        </authorList>
    </citation>
    <scope>NUCLEOTIDE SEQUENCE [LARGE SCALE GENOMIC DNA]</scope>
    <source>
        <strain evidence="4 5">CCRI-19302</strain>
    </source>
</reference>
<dbReference type="InterPro" id="IPR050807">
    <property type="entry name" value="TransReg_Diox_bact_type"/>
</dbReference>
<dbReference type="EMBL" id="NOKA02000069">
    <property type="protein sequence ID" value="RDY29292.1"/>
    <property type="molecule type" value="Genomic_DNA"/>
</dbReference>
<evidence type="ECO:0000256" key="1">
    <source>
        <dbReference type="ARBA" id="ARBA00023125"/>
    </source>
</evidence>
<dbReference type="SUPFAM" id="SSF47413">
    <property type="entry name" value="lambda repressor-like DNA-binding domains"/>
    <property type="match status" value="1"/>
</dbReference>
<protein>
    <submittedName>
        <fullName evidence="4">Helix-turn-helix domain-containing protein</fullName>
    </submittedName>
    <submittedName>
        <fullName evidence="3">Transcriptional regulator with XRE-family HTH domain</fullName>
    </submittedName>
</protein>
<evidence type="ECO:0000259" key="2">
    <source>
        <dbReference type="PROSITE" id="PS50943"/>
    </source>
</evidence>
<organism evidence="3 6">
    <name type="scientific">Lachnotalea glycerini</name>
    <dbReference type="NCBI Taxonomy" id="1763509"/>
    <lineage>
        <taxon>Bacteria</taxon>
        <taxon>Bacillati</taxon>
        <taxon>Bacillota</taxon>
        <taxon>Clostridia</taxon>
        <taxon>Lachnospirales</taxon>
        <taxon>Lachnospiraceae</taxon>
        <taxon>Lachnotalea</taxon>
    </lineage>
</organism>
<dbReference type="InterPro" id="IPR001387">
    <property type="entry name" value="Cro/C1-type_HTH"/>
</dbReference>
<name>A0A255I489_9FIRM</name>
<dbReference type="AlphaFoldDB" id="A0A255I489"/>
<evidence type="ECO:0000313" key="3">
    <source>
        <dbReference type="EMBL" id="PXV84725.1"/>
    </source>
</evidence>
<comment type="caution">
    <text evidence="3">The sequence shown here is derived from an EMBL/GenBank/DDBJ whole genome shotgun (WGS) entry which is preliminary data.</text>
</comment>
<evidence type="ECO:0000313" key="4">
    <source>
        <dbReference type="EMBL" id="RDY29292.1"/>
    </source>
</evidence>
<dbReference type="Gene3D" id="1.10.260.40">
    <property type="entry name" value="lambda repressor-like DNA-binding domains"/>
    <property type="match status" value="1"/>
</dbReference>
<reference evidence="4" key="3">
    <citation type="submission" date="2018-07" db="EMBL/GenBank/DDBJ databases">
        <authorList>
            <person name="Quirk P.G."/>
            <person name="Krulwich T.A."/>
        </authorList>
    </citation>
    <scope>NUCLEOTIDE SEQUENCE</scope>
    <source>
        <strain evidence="4">CCRI-19302</strain>
    </source>
</reference>
<evidence type="ECO:0000313" key="5">
    <source>
        <dbReference type="Proteomes" id="UP000216411"/>
    </source>
</evidence>
<dbReference type="PROSITE" id="PS50943">
    <property type="entry name" value="HTH_CROC1"/>
    <property type="match status" value="1"/>
</dbReference>
<gene>
    <name evidence="3" type="ORF">C8E03_12312</name>
    <name evidence="4" type="ORF">CG710_018540</name>
</gene>
<reference evidence="3 6" key="2">
    <citation type="submission" date="2018-05" db="EMBL/GenBank/DDBJ databases">
        <title>Genomic Encyclopedia of Type Strains, Phase IV (KMG-IV): sequencing the most valuable type-strain genomes for metagenomic binning, comparative biology and taxonomic classification.</title>
        <authorList>
            <person name="Goeker M."/>
        </authorList>
    </citation>
    <scope>NUCLEOTIDE SEQUENCE [LARGE SCALE GENOMIC DNA]</scope>
    <source>
        <strain evidence="3 6">DSM 28816</strain>
    </source>
</reference>
<dbReference type="Proteomes" id="UP000216411">
    <property type="component" value="Unassembled WGS sequence"/>
</dbReference>
<dbReference type="EMBL" id="QICS01000023">
    <property type="protein sequence ID" value="PXV84725.1"/>
    <property type="molecule type" value="Genomic_DNA"/>
</dbReference>
<sequence>MNMIGERIKQRRLELKLTQAQIKESTGISTGNLSDIEHGRSLPSASALIGLAQILDCSTDWLLTGNCRICDIKDFNIQNDTPEYQNLYLQLSKSDQEEILDIIRLKLSRYKKGLSFHLDNQNNDSQLA</sequence>
<dbReference type="PANTHER" id="PTHR46797">
    <property type="entry name" value="HTH-TYPE TRANSCRIPTIONAL REGULATOR"/>
    <property type="match status" value="1"/>
</dbReference>
<dbReference type="GO" id="GO:0003677">
    <property type="term" value="F:DNA binding"/>
    <property type="evidence" value="ECO:0007669"/>
    <property type="project" value="UniProtKB-KW"/>
</dbReference>
<dbReference type="OrthoDB" id="1954354at2"/>